<dbReference type="eggNOG" id="COG0351">
    <property type="taxonomic scope" value="Bacteria"/>
</dbReference>
<dbReference type="InterPro" id="IPR013749">
    <property type="entry name" value="PM/HMP-P_kinase-1"/>
</dbReference>
<dbReference type="GO" id="GO:0008972">
    <property type="term" value="F:phosphomethylpyrimidine kinase activity"/>
    <property type="evidence" value="ECO:0007669"/>
    <property type="project" value="UniProtKB-EC"/>
</dbReference>
<evidence type="ECO:0000256" key="12">
    <source>
        <dbReference type="ARBA" id="ARBA00022977"/>
    </source>
</evidence>
<evidence type="ECO:0000256" key="6">
    <source>
        <dbReference type="ARBA" id="ARBA00012963"/>
    </source>
</evidence>
<keyword evidence="8" id="KW-0808">Transferase</keyword>
<dbReference type="OrthoDB" id="9810880at2"/>
<comment type="catalytic activity">
    <reaction evidence="1">
        <text>4-amino-5-hydroxymethyl-2-methylpyrimidine + ATP = 4-amino-2-methyl-5-(phosphooxymethyl)pyrimidine + ADP + H(+)</text>
        <dbReference type="Rhea" id="RHEA:23096"/>
        <dbReference type="ChEBI" id="CHEBI:15378"/>
        <dbReference type="ChEBI" id="CHEBI:16892"/>
        <dbReference type="ChEBI" id="CHEBI:30616"/>
        <dbReference type="ChEBI" id="CHEBI:58354"/>
        <dbReference type="ChEBI" id="CHEBI:456216"/>
        <dbReference type="EC" id="2.7.1.49"/>
    </reaction>
</comment>
<organism evidence="17 18">
    <name type="scientific">Latilactobacillus fuchuensis DSM 14340 = JCM 11249</name>
    <dbReference type="NCBI Taxonomy" id="1423747"/>
    <lineage>
        <taxon>Bacteria</taxon>
        <taxon>Bacillati</taxon>
        <taxon>Bacillota</taxon>
        <taxon>Bacilli</taxon>
        <taxon>Lactobacillales</taxon>
        <taxon>Lactobacillaceae</taxon>
        <taxon>Latilactobacillus</taxon>
    </lineage>
</organism>
<keyword evidence="9" id="KW-0547">Nucleotide-binding</keyword>
<evidence type="ECO:0000256" key="7">
    <source>
        <dbReference type="ARBA" id="ARBA00019161"/>
    </source>
</evidence>
<dbReference type="EC" id="2.7.1.49" evidence="5"/>
<feature type="domain" description="Pyridoxamine kinase/Phosphomethylpyrimidine kinase" evidence="16">
    <location>
        <begin position="14"/>
        <end position="260"/>
    </location>
</feature>
<evidence type="ECO:0000256" key="11">
    <source>
        <dbReference type="ARBA" id="ARBA00022840"/>
    </source>
</evidence>
<keyword evidence="10" id="KW-0418">Kinase</keyword>
<dbReference type="FunFam" id="3.40.1190.20:FF:000003">
    <property type="entry name" value="Phosphomethylpyrimidine kinase ThiD"/>
    <property type="match status" value="1"/>
</dbReference>
<comment type="pathway">
    <text evidence="13">Cofactor biosynthesis; thiamine diphosphate biosynthesis; 4-amino-2-methyl-5-diphosphomethylpyrimidine from 5-amino-1-(5-phospho-D-ribosyl)imidazole: step 2/3.</text>
</comment>
<evidence type="ECO:0000256" key="1">
    <source>
        <dbReference type="ARBA" id="ARBA00000151"/>
    </source>
</evidence>
<dbReference type="GO" id="GO:0009228">
    <property type="term" value="P:thiamine biosynthetic process"/>
    <property type="evidence" value="ECO:0007669"/>
    <property type="project" value="UniProtKB-KW"/>
</dbReference>
<dbReference type="RefSeq" id="WP_025083725.1">
    <property type="nucleotide sequence ID" value="NZ_AZEX01000009.1"/>
</dbReference>
<dbReference type="NCBIfam" id="TIGR00097">
    <property type="entry name" value="HMP-P_kinase"/>
    <property type="match status" value="1"/>
</dbReference>
<accession>A0A0R1S4W6</accession>
<dbReference type="PATRIC" id="fig|1423747.3.peg.181"/>
<evidence type="ECO:0000256" key="3">
    <source>
        <dbReference type="ARBA" id="ARBA00004769"/>
    </source>
</evidence>
<dbReference type="GO" id="GO:0008902">
    <property type="term" value="F:hydroxymethylpyrimidine kinase activity"/>
    <property type="evidence" value="ECO:0007669"/>
    <property type="project" value="UniProtKB-EC"/>
</dbReference>
<keyword evidence="12" id="KW-0784">Thiamine biosynthesis</keyword>
<dbReference type="STRING" id="1423747.FC69_GL000175"/>
<evidence type="ECO:0000259" key="16">
    <source>
        <dbReference type="Pfam" id="PF08543"/>
    </source>
</evidence>
<comment type="caution">
    <text evidence="17">The sequence shown here is derived from an EMBL/GenBank/DDBJ whole genome shotgun (WGS) entry which is preliminary data.</text>
</comment>
<evidence type="ECO:0000256" key="14">
    <source>
        <dbReference type="ARBA" id="ARBA00042102"/>
    </source>
</evidence>
<comment type="similarity">
    <text evidence="4">Belongs to the ThiD family.</text>
</comment>
<dbReference type="CDD" id="cd01169">
    <property type="entry name" value="HMPP_kinase"/>
    <property type="match status" value="1"/>
</dbReference>
<comment type="pathway">
    <text evidence="3">Cofactor biosynthesis; thiamine diphosphate biosynthesis; 4-amino-2-methyl-5-diphosphomethylpyrimidine from 5-amino-1-(5-phospho-D-ribosyl)imidazole: step 3/3.</text>
</comment>
<gene>
    <name evidence="17" type="ORF">FC69_GL000175</name>
</gene>
<dbReference type="Gene3D" id="3.40.1190.20">
    <property type="match status" value="1"/>
</dbReference>
<dbReference type="PANTHER" id="PTHR20858">
    <property type="entry name" value="PHOSPHOMETHYLPYRIMIDINE KINASE"/>
    <property type="match status" value="1"/>
</dbReference>
<dbReference type="GO" id="GO:0005524">
    <property type="term" value="F:ATP binding"/>
    <property type="evidence" value="ECO:0007669"/>
    <property type="project" value="UniProtKB-KW"/>
</dbReference>
<dbReference type="EC" id="2.7.4.7" evidence="6"/>
<comment type="catalytic activity">
    <reaction evidence="2">
        <text>4-amino-2-methyl-5-(phosphooxymethyl)pyrimidine + ATP = 4-amino-2-methyl-5-(diphosphooxymethyl)pyrimidine + ADP</text>
        <dbReference type="Rhea" id="RHEA:19893"/>
        <dbReference type="ChEBI" id="CHEBI:30616"/>
        <dbReference type="ChEBI" id="CHEBI:57841"/>
        <dbReference type="ChEBI" id="CHEBI:58354"/>
        <dbReference type="ChEBI" id="CHEBI:456216"/>
        <dbReference type="EC" id="2.7.4.7"/>
    </reaction>
</comment>
<reference evidence="17 18" key="1">
    <citation type="journal article" date="2015" name="Genome Announc.">
        <title>Expanding the biotechnology potential of lactobacilli through comparative genomics of 213 strains and associated genera.</title>
        <authorList>
            <person name="Sun Z."/>
            <person name="Harris H.M."/>
            <person name="McCann A."/>
            <person name="Guo C."/>
            <person name="Argimon S."/>
            <person name="Zhang W."/>
            <person name="Yang X."/>
            <person name="Jeffery I.B."/>
            <person name="Cooney J.C."/>
            <person name="Kagawa T.F."/>
            <person name="Liu W."/>
            <person name="Song Y."/>
            <person name="Salvetti E."/>
            <person name="Wrobel A."/>
            <person name="Rasinkangas P."/>
            <person name="Parkhill J."/>
            <person name="Rea M.C."/>
            <person name="O'Sullivan O."/>
            <person name="Ritari J."/>
            <person name="Douillard F.P."/>
            <person name="Paul Ross R."/>
            <person name="Yang R."/>
            <person name="Briner A.E."/>
            <person name="Felis G.E."/>
            <person name="de Vos W.M."/>
            <person name="Barrangou R."/>
            <person name="Klaenhammer T.R."/>
            <person name="Caufield P.W."/>
            <person name="Cui Y."/>
            <person name="Zhang H."/>
            <person name="O'Toole P.W."/>
        </authorList>
    </citation>
    <scope>NUCLEOTIDE SEQUENCE [LARGE SCALE GENOMIC DNA]</scope>
    <source>
        <strain evidence="17 18">DSM 14340</strain>
    </source>
</reference>
<evidence type="ECO:0000256" key="2">
    <source>
        <dbReference type="ARBA" id="ARBA00000565"/>
    </source>
</evidence>
<evidence type="ECO:0000256" key="9">
    <source>
        <dbReference type="ARBA" id="ARBA00022741"/>
    </source>
</evidence>
<dbReference type="GO" id="GO:0005829">
    <property type="term" value="C:cytosol"/>
    <property type="evidence" value="ECO:0007669"/>
    <property type="project" value="TreeGrafter"/>
</dbReference>
<dbReference type="AlphaFoldDB" id="A0A0R1S4W6"/>
<proteinExistence type="inferred from homology"/>
<evidence type="ECO:0000256" key="15">
    <source>
        <dbReference type="ARBA" id="ARBA00043176"/>
    </source>
</evidence>
<dbReference type="Proteomes" id="UP000051264">
    <property type="component" value="Unassembled WGS sequence"/>
</dbReference>
<protein>
    <recommendedName>
        <fullName evidence="7">Hydroxymethylpyrimidine/phosphomethylpyrimidine kinase</fullName>
        <ecNumber evidence="5">2.7.1.49</ecNumber>
        <ecNumber evidence="6">2.7.4.7</ecNumber>
    </recommendedName>
    <alternativeName>
        <fullName evidence="14">Hydroxymethylpyrimidine kinase</fullName>
    </alternativeName>
    <alternativeName>
        <fullName evidence="15">Hydroxymethylpyrimidine phosphate kinase</fullName>
    </alternativeName>
</protein>
<evidence type="ECO:0000256" key="4">
    <source>
        <dbReference type="ARBA" id="ARBA00009879"/>
    </source>
</evidence>
<dbReference type="InterPro" id="IPR029056">
    <property type="entry name" value="Ribokinase-like"/>
</dbReference>
<evidence type="ECO:0000313" key="18">
    <source>
        <dbReference type="Proteomes" id="UP000051264"/>
    </source>
</evidence>
<dbReference type="InterPro" id="IPR004399">
    <property type="entry name" value="HMP/HMP-P_kinase_dom"/>
</dbReference>
<dbReference type="SUPFAM" id="SSF53613">
    <property type="entry name" value="Ribokinase-like"/>
    <property type="match status" value="1"/>
</dbReference>
<keyword evidence="11" id="KW-0067">ATP-binding</keyword>
<sequence>MNDFPQALTIAGSDSGGGAGMQADIKTMQERHVFATNVVVAITAQNTLGVQDSFPLPLELITKQFESLAADFHIKACKTGMLADAAHVAAVAENLRRFDFGPLTLDPVMIAKGGAALLTEDAITTLRNELLPLATVLTPNLPEAEVLIGQSVKTPAEFKLAAQILQKMGAQNIIIKGGHQTAEQQANDYILYADGSDEWLSTPRIETVRTHGTGDTISACITAELAKGTPLKQAIRISKAYIQAAIANPIAVGHGHGPTNHWAYREVEHD</sequence>
<evidence type="ECO:0000256" key="5">
    <source>
        <dbReference type="ARBA" id="ARBA00012135"/>
    </source>
</evidence>
<evidence type="ECO:0000256" key="8">
    <source>
        <dbReference type="ARBA" id="ARBA00022679"/>
    </source>
</evidence>
<dbReference type="Pfam" id="PF08543">
    <property type="entry name" value="Phos_pyr_kin"/>
    <property type="match status" value="1"/>
</dbReference>
<evidence type="ECO:0000313" key="17">
    <source>
        <dbReference type="EMBL" id="KRL61746.1"/>
    </source>
</evidence>
<evidence type="ECO:0000256" key="10">
    <source>
        <dbReference type="ARBA" id="ARBA00022777"/>
    </source>
</evidence>
<dbReference type="EMBL" id="AZEX01000009">
    <property type="protein sequence ID" value="KRL61746.1"/>
    <property type="molecule type" value="Genomic_DNA"/>
</dbReference>
<name>A0A0R1S4W6_9LACO</name>
<dbReference type="PANTHER" id="PTHR20858:SF17">
    <property type="entry name" value="HYDROXYMETHYLPYRIMIDINE_PHOSPHOMETHYLPYRIMIDINE KINASE THI20-RELATED"/>
    <property type="match status" value="1"/>
</dbReference>
<evidence type="ECO:0000256" key="13">
    <source>
        <dbReference type="ARBA" id="ARBA00037917"/>
    </source>
</evidence>